<feature type="region of interest" description="Disordered" evidence="6">
    <location>
        <begin position="1"/>
        <end position="34"/>
    </location>
</feature>
<evidence type="ECO:0000259" key="7">
    <source>
        <dbReference type="Pfam" id="PF09924"/>
    </source>
</evidence>
<keyword evidence="10" id="KW-1185">Reference proteome</keyword>
<proteinExistence type="predicted"/>
<feature type="compositionally biased region" description="Low complexity" evidence="6">
    <location>
        <begin position="83"/>
        <end position="96"/>
    </location>
</feature>
<evidence type="ECO:0000256" key="2">
    <source>
        <dbReference type="ARBA" id="ARBA00022475"/>
    </source>
</evidence>
<dbReference type="PANTHER" id="PTHR34697:SF2">
    <property type="entry name" value="PHOSPHATIDYLGLYCEROL LYSYLTRANSFERASE"/>
    <property type="match status" value="1"/>
</dbReference>
<evidence type="ECO:0000313" key="8">
    <source>
        <dbReference type="EMBL" id="KAA8649312.1"/>
    </source>
</evidence>
<gene>
    <name evidence="8" type="ORF">ATNIH1004_005213</name>
    <name evidence="9" type="ORF">EYZ11_007051</name>
</gene>
<dbReference type="EMBL" id="SOSA01000263">
    <property type="protein sequence ID" value="THC93466.1"/>
    <property type="molecule type" value="Genomic_DNA"/>
</dbReference>
<dbReference type="Proteomes" id="UP000308092">
    <property type="component" value="Unassembled WGS sequence"/>
</dbReference>
<dbReference type="GeneID" id="54327915"/>
<evidence type="ECO:0000256" key="4">
    <source>
        <dbReference type="ARBA" id="ARBA00022989"/>
    </source>
</evidence>
<evidence type="ECO:0000313" key="11">
    <source>
        <dbReference type="Proteomes" id="UP000324241"/>
    </source>
</evidence>
<dbReference type="AlphaFoldDB" id="A0A4S3JDX4"/>
<dbReference type="PANTHER" id="PTHR34697">
    <property type="entry name" value="PHOSPHATIDYLGLYCEROL LYSYLTRANSFERASE"/>
    <property type="match status" value="1"/>
</dbReference>
<sequence length="503" mass="56801">MANPPGCDEIRPRRGSTKGRVKPPKQPKAAKKELLLDTVGPFLMQQLDEHPKPDHPHLYSLPWFSQPNGQLFPHHTPHHVRLSRSNSSDRSSSNSSHTLVDASSLSDTPSDRHSGRSSSPALREPRTFSFLKRRRRPVTMDENPDTQRQIVESLAARYGSVSHMGMLDRSYRFFVNKDQTGALCYKVLNHVAIVSGDPLCEPDQFDAILDEFARYRKRHSWELAFMGASEVFAKYARKQRWNTMQFGVERVLNPRTNDVLLERSSKRVLVQNRQLLHPDKGGITLGVYVPAYSEDLAFQSELMAIYDAWREQRNQSATSTSQAFITVYNPFDFPNLMTFLYTRGPDGTINGFAALRRVGANNGYHIDPCIAAPGAPKGITDLLTYAAMALLHRADVSHLSLGYEPLTELGEISGMSLTLERITRSMYHHTYQRLPIRGKKAYHDKFRPDASQESGLYVVFPAGAPGIRQMLAIAHMANISIRKLMRTKIESNPTKGSKKEESR</sequence>
<dbReference type="GO" id="GO:0016755">
    <property type="term" value="F:aminoacyltransferase activity"/>
    <property type="evidence" value="ECO:0007669"/>
    <property type="project" value="TreeGrafter"/>
</dbReference>
<dbReference type="STRING" id="1220188.A0A4S3JDX4"/>
<dbReference type="RefSeq" id="XP_033428673.1">
    <property type="nucleotide sequence ID" value="XM_033569867.1"/>
</dbReference>
<dbReference type="InterPro" id="IPR051211">
    <property type="entry name" value="PG_lysyltransferase"/>
</dbReference>
<reference evidence="9 10" key="1">
    <citation type="submission" date="2019-03" db="EMBL/GenBank/DDBJ databases">
        <title>The genome sequence of a newly discovered highly antifungal drug resistant Aspergillus species, Aspergillus tanneri NIH 1004.</title>
        <authorList>
            <person name="Mounaud S."/>
            <person name="Singh I."/>
            <person name="Joardar V."/>
            <person name="Pakala S."/>
            <person name="Pakala S."/>
            <person name="Venepally P."/>
            <person name="Hoover J."/>
            <person name="Nierman W."/>
            <person name="Chung J."/>
            <person name="Losada L."/>
        </authorList>
    </citation>
    <scope>NUCLEOTIDE SEQUENCE [LARGE SCALE GENOMIC DNA]</scope>
    <source>
        <strain evidence="9 10">NIH1004</strain>
    </source>
</reference>
<comment type="subcellular location">
    <subcellularLocation>
        <location evidence="1">Cell membrane</location>
        <topology evidence="1">Multi-pass membrane protein</topology>
    </subcellularLocation>
</comment>
<protein>
    <recommendedName>
        <fullName evidence="7">Phosphatidylglycerol lysyltransferase C-terminal domain-containing protein</fullName>
    </recommendedName>
</protein>
<organism evidence="9 10">
    <name type="scientific">Aspergillus tanneri</name>
    <dbReference type="NCBI Taxonomy" id="1220188"/>
    <lineage>
        <taxon>Eukaryota</taxon>
        <taxon>Fungi</taxon>
        <taxon>Dikarya</taxon>
        <taxon>Ascomycota</taxon>
        <taxon>Pezizomycotina</taxon>
        <taxon>Eurotiomycetes</taxon>
        <taxon>Eurotiomycetidae</taxon>
        <taxon>Eurotiales</taxon>
        <taxon>Aspergillaceae</taxon>
        <taxon>Aspergillus</taxon>
        <taxon>Aspergillus subgen. Circumdati</taxon>
    </lineage>
</organism>
<evidence type="ECO:0000313" key="10">
    <source>
        <dbReference type="Proteomes" id="UP000308092"/>
    </source>
</evidence>
<name>A0A4S3JDX4_9EURO</name>
<feature type="compositionally biased region" description="Basic residues" evidence="6">
    <location>
        <begin position="13"/>
        <end position="29"/>
    </location>
</feature>
<dbReference type="EMBL" id="QUQM01000003">
    <property type="protein sequence ID" value="KAA8649312.1"/>
    <property type="molecule type" value="Genomic_DNA"/>
</dbReference>
<dbReference type="OrthoDB" id="5421852at2759"/>
<evidence type="ECO:0000256" key="3">
    <source>
        <dbReference type="ARBA" id="ARBA00022692"/>
    </source>
</evidence>
<dbReference type="VEuPathDB" id="FungiDB:EYZ11_007051"/>
<keyword evidence="3" id="KW-0812">Transmembrane</keyword>
<keyword evidence="4" id="KW-1133">Transmembrane helix</keyword>
<keyword evidence="5" id="KW-0472">Membrane</keyword>
<feature type="domain" description="Phosphatidylglycerol lysyltransferase C-terminal" evidence="7">
    <location>
        <begin position="157"/>
        <end position="451"/>
    </location>
</feature>
<keyword evidence="2" id="KW-1003">Cell membrane</keyword>
<dbReference type="InterPro" id="IPR024320">
    <property type="entry name" value="LPG_synthase_C"/>
</dbReference>
<reference evidence="8 11" key="2">
    <citation type="submission" date="2019-08" db="EMBL/GenBank/DDBJ databases">
        <title>The genome sequence of a newly discovered highly antifungal drug resistant Aspergillus species, Aspergillus tanneri NIH 1004.</title>
        <authorList>
            <person name="Mounaud S."/>
            <person name="Singh I."/>
            <person name="Joardar V."/>
            <person name="Pakala S."/>
            <person name="Pakala S."/>
            <person name="Venepally P."/>
            <person name="Chung J.K."/>
            <person name="Losada L."/>
            <person name="Nierman W.C."/>
        </authorList>
    </citation>
    <scope>NUCLEOTIDE SEQUENCE [LARGE SCALE GENOMIC DNA]</scope>
    <source>
        <strain evidence="8 11">NIH1004</strain>
    </source>
</reference>
<dbReference type="Pfam" id="PF09924">
    <property type="entry name" value="LPG_synthase_C"/>
    <property type="match status" value="1"/>
</dbReference>
<feature type="compositionally biased region" description="Polar residues" evidence="6">
    <location>
        <begin position="97"/>
        <end position="108"/>
    </location>
</feature>
<accession>A0A4S3JDX4</accession>
<evidence type="ECO:0000256" key="5">
    <source>
        <dbReference type="ARBA" id="ARBA00023136"/>
    </source>
</evidence>
<comment type="caution">
    <text evidence="9">The sequence shown here is derived from an EMBL/GenBank/DDBJ whole genome shotgun (WGS) entry which is preliminary data.</text>
</comment>
<dbReference type="GO" id="GO:0005886">
    <property type="term" value="C:plasma membrane"/>
    <property type="evidence" value="ECO:0007669"/>
    <property type="project" value="UniProtKB-SubCell"/>
</dbReference>
<feature type="region of interest" description="Disordered" evidence="6">
    <location>
        <begin position="70"/>
        <end position="128"/>
    </location>
</feature>
<evidence type="ECO:0000313" key="9">
    <source>
        <dbReference type="EMBL" id="THC93466.1"/>
    </source>
</evidence>
<evidence type="ECO:0000256" key="1">
    <source>
        <dbReference type="ARBA" id="ARBA00004651"/>
    </source>
</evidence>
<dbReference type="GO" id="GO:0055091">
    <property type="term" value="P:phospholipid homeostasis"/>
    <property type="evidence" value="ECO:0007669"/>
    <property type="project" value="TreeGrafter"/>
</dbReference>
<evidence type="ECO:0000256" key="6">
    <source>
        <dbReference type="SAM" id="MobiDB-lite"/>
    </source>
</evidence>
<dbReference type="Proteomes" id="UP000324241">
    <property type="component" value="Unassembled WGS sequence"/>
</dbReference>